<dbReference type="Proteomes" id="UP000032675">
    <property type="component" value="Unassembled WGS sequence"/>
</dbReference>
<evidence type="ECO:0000313" key="1">
    <source>
        <dbReference type="EMBL" id="GAN97965.1"/>
    </source>
</evidence>
<dbReference type="EMBL" id="BANI01000296">
    <property type="protein sequence ID" value="GAN97965.1"/>
    <property type="molecule type" value="Genomic_DNA"/>
</dbReference>
<sequence>MSIDFGQLVLGPCLDAFANPYQWQSQSLSDPVTINGIFDDGFRGLDPQGDFPGTTPVDITTSLPRLGVRLSDFPAPPAQGDEFVINGQTYSIREVQPDSHGGACLELNLVDINTT</sequence>
<reference evidence="1 2" key="1">
    <citation type="submission" date="2012-11" db="EMBL/GenBank/DDBJ databases">
        <title>Whole genome sequence of Gluconacetobacter europaeus NBRC3261.</title>
        <authorList>
            <person name="Azuma Y."/>
            <person name="Higashiura N."/>
            <person name="Hirakawa H."/>
            <person name="Matsushita K."/>
        </authorList>
    </citation>
    <scope>NUCLEOTIDE SEQUENCE [LARGE SCALE GENOMIC DNA]</scope>
    <source>
        <strain evidence="1 2">NBRC 3261</strain>
    </source>
</reference>
<dbReference type="InterPro" id="IPR053734">
    <property type="entry name" value="Phage_Head-Tail_Connect_sf"/>
</dbReference>
<name>A0A0D6Q4R5_KOMEU</name>
<dbReference type="Pfam" id="PF05354">
    <property type="entry name" value="Phage_attach"/>
    <property type="match status" value="1"/>
</dbReference>
<dbReference type="InterPro" id="IPR008018">
    <property type="entry name" value="Phage_tail_attach_FII"/>
</dbReference>
<evidence type="ECO:0000313" key="2">
    <source>
        <dbReference type="Proteomes" id="UP000032675"/>
    </source>
</evidence>
<protein>
    <submittedName>
        <fullName evidence="1">Phage protein</fullName>
    </submittedName>
</protein>
<comment type="caution">
    <text evidence="1">The sequence shown here is derived from an EMBL/GenBank/DDBJ whole genome shotgun (WGS) entry which is preliminary data.</text>
</comment>
<dbReference type="Gene3D" id="2.40.10.180">
    <property type="entry name" value="Phage tail proteins"/>
    <property type="match status" value="1"/>
</dbReference>
<dbReference type="AlphaFoldDB" id="A0A0D6Q4R5"/>
<organism evidence="1 2">
    <name type="scientific">Komagataeibacter europaeus NBRC 3261</name>
    <dbReference type="NCBI Taxonomy" id="1234669"/>
    <lineage>
        <taxon>Bacteria</taxon>
        <taxon>Pseudomonadati</taxon>
        <taxon>Pseudomonadota</taxon>
        <taxon>Alphaproteobacteria</taxon>
        <taxon>Acetobacterales</taxon>
        <taxon>Acetobacteraceae</taxon>
        <taxon>Komagataeibacter</taxon>
    </lineage>
</organism>
<gene>
    <name evidence="1" type="ORF">Geu3261_0351_007</name>
</gene>
<dbReference type="GO" id="GO:0019068">
    <property type="term" value="P:virion assembly"/>
    <property type="evidence" value="ECO:0007669"/>
    <property type="project" value="InterPro"/>
</dbReference>
<accession>A0A0D6Q4R5</accession>
<dbReference type="RefSeq" id="WP_048852361.1">
    <property type="nucleotide sequence ID" value="NZ_BANI01000296.1"/>
</dbReference>
<proteinExistence type="predicted"/>